<reference evidence="2" key="1">
    <citation type="submission" date="2021-11" db="EMBL/GenBank/DDBJ databases">
        <authorList>
            <person name="Zhang Y."/>
            <person name="Ren M."/>
            <person name="Zhang X."/>
            <person name="Zhou X."/>
            <person name="Yang J."/>
        </authorList>
    </citation>
    <scope>NUCLEOTIDE SEQUENCE</scope>
</reference>
<dbReference type="AlphaFoldDB" id="A0A9E9L834"/>
<feature type="region of interest" description="Disordered" evidence="1">
    <location>
        <begin position="1"/>
        <end position="50"/>
    </location>
</feature>
<dbReference type="SUPFAM" id="SSF52833">
    <property type="entry name" value="Thioredoxin-like"/>
    <property type="match status" value="1"/>
</dbReference>
<dbReference type="PANTHER" id="PTHR31260">
    <property type="entry name" value="CYSTATIN/MONELLIN SUPERFAMILY PROTEIN"/>
    <property type="match status" value="1"/>
</dbReference>
<protein>
    <submittedName>
        <fullName evidence="2">Birch protein</fullName>
    </submittedName>
</protein>
<dbReference type="EMBL" id="OL546141">
    <property type="protein sequence ID" value="WAU86890.1"/>
    <property type="molecule type" value="mRNA"/>
</dbReference>
<name>A0A9E9L834_BETPL</name>
<accession>A0A9E9L834</accession>
<evidence type="ECO:0000256" key="1">
    <source>
        <dbReference type="SAM" id="MobiDB-lite"/>
    </source>
</evidence>
<organism evidence="2">
    <name type="scientific">Betula platyphylla</name>
    <name type="common">Asian white birch</name>
    <dbReference type="NCBI Taxonomy" id="78630"/>
    <lineage>
        <taxon>Eukaryota</taxon>
        <taxon>Viridiplantae</taxon>
        <taxon>Streptophyta</taxon>
        <taxon>Embryophyta</taxon>
        <taxon>Tracheophyta</taxon>
        <taxon>Spermatophyta</taxon>
        <taxon>Magnoliopsida</taxon>
        <taxon>eudicotyledons</taxon>
        <taxon>Gunneridae</taxon>
        <taxon>Pentapetalae</taxon>
        <taxon>rosids</taxon>
        <taxon>fabids</taxon>
        <taxon>Fagales</taxon>
        <taxon>Betulaceae</taxon>
        <taxon>Betula</taxon>
    </lineage>
</organism>
<proteinExistence type="evidence at transcript level"/>
<feature type="compositionally biased region" description="Basic residues" evidence="1">
    <location>
        <begin position="1"/>
        <end position="15"/>
    </location>
</feature>
<sequence>MGKAVQRRKEGKKVPVRVPASGPAPLRRSTRRKPNPDAENRLSSVPVPPRQKRLYITKEESIRYREQVHTTGGFDVDLIPDINCCGFITPVDLSYEIMHSTCEKFSRLAIEEYLRRNYKRHPPVLEFVKVLKAMSQTCDLRRFYITFEAKDVADEGKHKTYEALVRRRAPPLHLKFDLIFMREYNQDKGDQVIHIHFPSELQMHLNAASMTSRLTILFFSATYPCLRYSKLAGKYPEVVFLEVYIYEVSDVAACWKANKVSTFFLLKNGEVVDKVVGLNLRALSLKIEHHSGKQARCELNLDKNMNSSVSCSLCV</sequence>
<dbReference type="InterPro" id="IPR006462">
    <property type="entry name" value="MS5"/>
</dbReference>
<dbReference type="Gene3D" id="3.10.450.10">
    <property type="match status" value="1"/>
</dbReference>
<dbReference type="InterPro" id="IPR036249">
    <property type="entry name" value="Thioredoxin-like_sf"/>
</dbReference>
<dbReference type="PANTHER" id="PTHR31260:SF69">
    <property type="entry name" value="CYSTATIN_MONELLIN SUPERFAMILY PROTEIN"/>
    <property type="match status" value="1"/>
</dbReference>
<evidence type="ECO:0000313" key="2">
    <source>
        <dbReference type="EMBL" id="WAU86890.1"/>
    </source>
</evidence>
<dbReference type="Gene3D" id="3.40.30.10">
    <property type="entry name" value="Glutaredoxin"/>
    <property type="match status" value="1"/>
</dbReference>
<dbReference type="CDD" id="cd02947">
    <property type="entry name" value="TRX_family"/>
    <property type="match status" value="1"/>
</dbReference>